<dbReference type="OrthoDB" id="19419at2759"/>
<dbReference type="AlphaFoldDB" id="M7SR13"/>
<organism evidence="4 5">
    <name type="scientific">Eutypa lata (strain UCR-EL1)</name>
    <name type="common">Grapevine dieback disease fungus</name>
    <name type="synonym">Eutypa armeniacae</name>
    <dbReference type="NCBI Taxonomy" id="1287681"/>
    <lineage>
        <taxon>Eukaryota</taxon>
        <taxon>Fungi</taxon>
        <taxon>Dikarya</taxon>
        <taxon>Ascomycota</taxon>
        <taxon>Pezizomycotina</taxon>
        <taxon>Sordariomycetes</taxon>
        <taxon>Xylariomycetidae</taxon>
        <taxon>Xylariales</taxon>
        <taxon>Diatrypaceae</taxon>
        <taxon>Eutypa</taxon>
    </lineage>
</organism>
<feature type="compositionally biased region" description="Basic and acidic residues" evidence="3">
    <location>
        <begin position="228"/>
        <end position="246"/>
    </location>
</feature>
<dbReference type="InterPro" id="IPR037231">
    <property type="entry name" value="NAP-like_sf"/>
</dbReference>
<dbReference type="PANTHER" id="PTHR11875">
    <property type="entry name" value="TESTIS-SPECIFIC Y-ENCODED PROTEIN"/>
    <property type="match status" value="1"/>
</dbReference>
<dbReference type="Gene3D" id="3.30.1120.90">
    <property type="entry name" value="Nucleosome assembly protein"/>
    <property type="match status" value="1"/>
</dbReference>
<dbReference type="eggNOG" id="KOG1508">
    <property type="taxonomic scope" value="Eukaryota"/>
</dbReference>
<evidence type="ECO:0000256" key="2">
    <source>
        <dbReference type="RuleBase" id="RU003876"/>
    </source>
</evidence>
<feature type="compositionally biased region" description="Acidic residues" evidence="3">
    <location>
        <begin position="247"/>
        <end position="269"/>
    </location>
</feature>
<feature type="compositionally biased region" description="Acidic residues" evidence="3">
    <location>
        <begin position="296"/>
        <end position="325"/>
    </location>
</feature>
<evidence type="ECO:0000256" key="1">
    <source>
        <dbReference type="ARBA" id="ARBA00009947"/>
    </source>
</evidence>
<dbReference type="GO" id="GO:0005634">
    <property type="term" value="C:nucleus"/>
    <property type="evidence" value="ECO:0007669"/>
    <property type="project" value="InterPro"/>
</dbReference>
<reference evidence="5" key="1">
    <citation type="journal article" date="2013" name="Genome Announc.">
        <title>Draft genome sequence of the grapevine dieback fungus Eutypa lata UCR-EL1.</title>
        <authorList>
            <person name="Blanco-Ulate B."/>
            <person name="Rolshausen P.E."/>
            <person name="Cantu D."/>
        </authorList>
    </citation>
    <scope>NUCLEOTIDE SEQUENCE [LARGE SCALE GENOMIC DNA]</scope>
    <source>
        <strain evidence="5">UCR-EL1</strain>
    </source>
</reference>
<dbReference type="InterPro" id="IPR002164">
    <property type="entry name" value="NAP_family"/>
</dbReference>
<dbReference type="STRING" id="1287681.M7SR13"/>
<dbReference type="OMA" id="RFTFEFK"/>
<dbReference type="Proteomes" id="UP000012174">
    <property type="component" value="Unassembled WGS sequence"/>
</dbReference>
<accession>M7SR13</accession>
<dbReference type="EMBL" id="KB706150">
    <property type="protein sequence ID" value="EMR68939.1"/>
    <property type="molecule type" value="Genomic_DNA"/>
</dbReference>
<protein>
    <submittedName>
        <fullName evidence="4">Putative nap family protein</fullName>
    </submittedName>
</protein>
<gene>
    <name evidence="4" type="ORF">UCREL1_4053</name>
</gene>
<proteinExistence type="inferred from homology"/>
<name>M7SR13_EUTLA</name>
<keyword evidence="5" id="KW-1185">Reference proteome</keyword>
<evidence type="ECO:0000313" key="4">
    <source>
        <dbReference type="EMBL" id="EMR68939.1"/>
    </source>
</evidence>
<dbReference type="HOGENOM" id="CLU_038163_0_0_1"/>
<feature type="region of interest" description="Disordered" evidence="3">
    <location>
        <begin position="228"/>
        <end position="269"/>
    </location>
</feature>
<dbReference type="KEGG" id="ela:UCREL1_4053"/>
<dbReference type="GO" id="GO:0006334">
    <property type="term" value="P:nucleosome assembly"/>
    <property type="evidence" value="ECO:0007669"/>
    <property type="project" value="InterPro"/>
</dbReference>
<comment type="similarity">
    <text evidence="1 2">Belongs to the nucleosome assembly protein (NAP) family.</text>
</comment>
<dbReference type="SUPFAM" id="SSF143113">
    <property type="entry name" value="NAP-like"/>
    <property type="match status" value="1"/>
</dbReference>
<feature type="region of interest" description="Disordered" evidence="3">
    <location>
        <begin position="295"/>
        <end position="340"/>
    </location>
</feature>
<dbReference type="Pfam" id="PF00956">
    <property type="entry name" value="NAP"/>
    <property type="match status" value="1"/>
</dbReference>
<sequence length="340" mass="39176">MADAKEELSCPITYEELRDIEKEFEDVETEITRKHLELTQPLYQKREKAIAQIPNFWALVFEQAPSDVDHYIHPTDSAVFLSSLKNITVSHFEVENGAKGDPRSVAIKFEFDENEYFENTVLEKKFWYRQSKDEWSGLVSEPVPIKWKEGKDLTDGILDLVMKVWEQDKKLSKEDSAKPKLIENFTPDEKALKDKIAETGLGGLSFFTWFGYRGPRVSVEESQAALEKEQKERRLRAEGKAEPKDDKDDEDDEDEDEDESLALEIFPDGEELAVAITEDLWPNAIKYFTQGQEAAEMSELDFEELLEDEMDEDDDEGEGEGEEENQVNGNSEPPSKKRRT</sequence>
<evidence type="ECO:0000256" key="3">
    <source>
        <dbReference type="SAM" id="MobiDB-lite"/>
    </source>
</evidence>
<evidence type="ECO:0000313" key="5">
    <source>
        <dbReference type="Proteomes" id="UP000012174"/>
    </source>
</evidence>